<accession>A0A0C3BTR4</accession>
<evidence type="ECO:0000256" key="1">
    <source>
        <dbReference type="SAM" id="SignalP"/>
    </source>
</evidence>
<reference evidence="2 3" key="1">
    <citation type="submission" date="2014-04" db="EMBL/GenBank/DDBJ databases">
        <authorList>
            <consortium name="DOE Joint Genome Institute"/>
            <person name="Kuo A."/>
            <person name="Tarkka M."/>
            <person name="Buscot F."/>
            <person name="Kohler A."/>
            <person name="Nagy L.G."/>
            <person name="Floudas D."/>
            <person name="Copeland A."/>
            <person name="Barry K.W."/>
            <person name="Cichocki N."/>
            <person name="Veneault-Fourrey C."/>
            <person name="LaButti K."/>
            <person name="Lindquist E.A."/>
            <person name="Lipzen A."/>
            <person name="Lundell T."/>
            <person name="Morin E."/>
            <person name="Murat C."/>
            <person name="Sun H."/>
            <person name="Tunlid A."/>
            <person name="Henrissat B."/>
            <person name="Grigoriev I.V."/>
            <person name="Hibbett D.S."/>
            <person name="Martin F."/>
            <person name="Nordberg H.P."/>
            <person name="Cantor M.N."/>
            <person name="Hua S.X."/>
        </authorList>
    </citation>
    <scope>NUCLEOTIDE SEQUENCE [LARGE SCALE GENOMIC DNA]</scope>
    <source>
        <strain evidence="2 3">F 1598</strain>
    </source>
</reference>
<gene>
    <name evidence="2" type="ORF">PILCRDRAFT_202289</name>
</gene>
<evidence type="ECO:0000313" key="3">
    <source>
        <dbReference type="Proteomes" id="UP000054166"/>
    </source>
</evidence>
<keyword evidence="1" id="KW-0732">Signal</keyword>
<organism evidence="2 3">
    <name type="scientific">Piloderma croceum (strain F 1598)</name>
    <dbReference type="NCBI Taxonomy" id="765440"/>
    <lineage>
        <taxon>Eukaryota</taxon>
        <taxon>Fungi</taxon>
        <taxon>Dikarya</taxon>
        <taxon>Basidiomycota</taxon>
        <taxon>Agaricomycotina</taxon>
        <taxon>Agaricomycetes</taxon>
        <taxon>Agaricomycetidae</taxon>
        <taxon>Atheliales</taxon>
        <taxon>Atheliaceae</taxon>
        <taxon>Piloderma</taxon>
    </lineage>
</organism>
<reference evidence="3" key="2">
    <citation type="submission" date="2015-01" db="EMBL/GenBank/DDBJ databases">
        <title>Evolutionary Origins and Diversification of the Mycorrhizal Mutualists.</title>
        <authorList>
            <consortium name="DOE Joint Genome Institute"/>
            <consortium name="Mycorrhizal Genomics Consortium"/>
            <person name="Kohler A."/>
            <person name="Kuo A."/>
            <person name="Nagy L.G."/>
            <person name="Floudas D."/>
            <person name="Copeland A."/>
            <person name="Barry K.W."/>
            <person name="Cichocki N."/>
            <person name="Veneault-Fourrey C."/>
            <person name="LaButti K."/>
            <person name="Lindquist E.A."/>
            <person name="Lipzen A."/>
            <person name="Lundell T."/>
            <person name="Morin E."/>
            <person name="Murat C."/>
            <person name="Riley R."/>
            <person name="Ohm R."/>
            <person name="Sun H."/>
            <person name="Tunlid A."/>
            <person name="Henrissat B."/>
            <person name="Grigoriev I.V."/>
            <person name="Hibbett D.S."/>
            <person name="Martin F."/>
        </authorList>
    </citation>
    <scope>NUCLEOTIDE SEQUENCE [LARGE SCALE GENOMIC DNA]</scope>
    <source>
        <strain evidence="3">F 1598</strain>
    </source>
</reference>
<dbReference type="HOGENOM" id="CLU_2184939_0_0_1"/>
<dbReference type="AlphaFoldDB" id="A0A0C3BTR4"/>
<evidence type="ECO:0000313" key="2">
    <source>
        <dbReference type="EMBL" id="KIM89953.1"/>
    </source>
</evidence>
<protein>
    <submittedName>
        <fullName evidence="2">Uncharacterized protein</fullName>
    </submittedName>
</protein>
<name>A0A0C3BTR4_PILCF</name>
<dbReference type="Proteomes" id="UP000054166">
    <property type="component" value="Unassembled WGS sequence"/>
</dbReference>
<dbReference type="EMBL" id="KN832974">
    <property type="protein sequence ID" value="KIM89953.1"/>
    <property type="molecule type" value="Genomic_DNA"/>
</dbReference>
<feature type="chain" id="PRO_5002162171" evidence="1">
    <location>
        <begin position="28"/>
        <end position="109"/>
    </location>
</feature>
<feature type="signal peptide" evidence="1">
    <location>
        <begin position="1"/>
        <end position="27"/>
    </location>
</feature>
<keyword evidence="3" id="KW-1185">Reference proteome</keyword>
<proteinExistence type="predicted"/>
<dbReference type="InParanoid" id="A0A0C3BTR4"/>
<sequence length="109" mass="12492">MRQMMPSYTRSLLPCLSMGVFLSSGWGNVDVVTRGFRISQAIIWWSESNRVPRSSQFVNTDQIYMLAGDAHTIENWYSREEQTAVDSHYSRARLRRIATVALALTCRTS</sequence>